<dbReference type="AlphaFoldDB" id="A0A3N1GQE9"/>
<name>A0A3N1GQE9_9ACTN</name>
<dbReference type="EMBL" id="RJKL01000001">
    <property type="protein sequence ID" value="ROP32468.1"/>
    <property type="molecule type" value="Genomic_DNA"/>
</dbReference>
<feature type="region of interest" description="Disordered" evidence="1">
    <location>
        <begin position="187"/>
        <end position="215"/>
    </location>
</feature>
<dbReference type="Proteomes" id="UP000271683">
    <property type="component" value="Unassembled WGS sequence"/>
</dbReference>
<sequence>MPKSPQKHLDPRQPLVVDTTKLPRRPGATRALKRVVPAPADLGLELISVPEGSDLELDVSLTSVSEGVYVSGNVRGSLSGECGRCLNEISESFDVSIAELFAYEDSTTEETTDEDEVGRMQGDLIDLEPAVRDAVVLTLPTNPVCRPDCPGLCPECGVHLDDLPADHSHEEVDPRWAALQNLTELPRAASPQHPQNLTELPRAASPQHPQKLNEE</sequence>
<evidence type="ECO:0000256" key="1">
    <source>
        <dbReference type="SAM" id="MobiDB-lite"/>
    </source>
</evidence>
<feature type="region of interest" description="Disordered" evidence="1">
    <location>
        <begin position="1"/>
        <end position="24"/>
    </location>
</feature>
<organism evidence="2 3">
    <name type="scientific">Couchioplanes caeruleus</name>
    <dbReference type="NCBI Taxonomy" id="56438"/>
    <lineage>
        <taxon>Bacteria</taxon>
        <taxon>Bacillati</taxon>
        <taxon>Actinomycetota</taxon>
        <taxon>Actinomycetes</taxon>
        <taxon>Micromonosporales</taxon>
        <taxon>Micromonosporaceae</taxon>
        <taxon>Couchioplanes</taxon>
    </lineage>
</organism>
<evidence type="ECO:0000313" key="2">
    <source>
        <dbReference type="EMBL" id="ROP32468.1"/>
    </source>
</evidence>
<dbReference type="InterPro" id="IPR003772">
    <property type="entry name" value="YceD"/>
</dbReference>
<proteinExistence type="predicted"/>
<dbReference type="RefSeq" id="WP_084556409.1">
    <property type="nucleotide sequence ID" value="NZ_RJKL01000001.1"/>
</dbReference>
<gene>
    <name evidence="2" type="ORF">EDD30_5410</name>
</gene>
<evidence type="ECO:0000313" key="3">
    <source>
        <dbReference type="Proteomes" id="UP000271683"/>
    </source>
</evidence>
<dbReference type="PANTHER" id="PTHR34374">
    <property type="entry name" value="LARGE RIBOSOMAL RNA SUBUNIT ACCUMULATION PROTEIN YCED HOMOLOG 1, CHLOROPLASTIC"/>
    <property type="match status" value="1"/>
</dbReference>
<dbReference type="Pfam" id="PF02620">
    <property type="entry name" value="YceD"/>
    <property type="match status" value="1"/>
</dbReference>
<comment type="caution">
    <text evidence="2">The sequence shown here is derived from an EMBL/GenBank/DDBJ whole genome shotgun (WGS) entry which is preliminary data.</text>
</comment>
<accession>A0A3N1GQE9</accession>
<evidence type="ECO:0008006" key="4">
    <source>
        <dbReference type="Google" id="ProtNLM"/>
    </source>
</evidence>
<protein>
    <recommendedName>
        <fullName evidence="4">DNA-binding protein</fullName>
    </recommendedName>
</protein>
<reference evidence="2 3" key="1">
    <citation type="submission" date="2018-11" db="EMBL/GenBank/DDBJ databases">
        <title>Sequencing the genomes of 1000 actinobacteria strains.</title>
        <authorList>
            <person name="Klenk H.-P."/>
        </authorList>
    </citation>
    <scope>NUCLEOTIDE SEQUENCE [LARGE SCALE GENOMIC DNA]</scope>
    <source>
        <strain evidence="2 3">DSM 43634</strain>
    </source>
</reference>
<dbReference type="PANTHER" id="PTHR34374:SF1">
    <property type="entry name" value="LARGE RIBOSOMAL RNA SUBUNIT ACCUMULATION PROTEIN YCED HOMOLOG 1, CHLOROPLASTIC"/>
    <property type="match status" value="1"/>
</dbReference>